<keyword evidence="2" id="KW-0732">Signal</keyword>
<evidence type="ECO:0000313" key="4">
    <source>
        <dbReference type="Proteomes" id="UP000018888"/>
    </source>
</evidence>
<proteinExistence type="predicted"/>
<protein>
    <submittedName>
        <fullName evidence="3">Uncharacterized protein</fullName>
    </submittedName>
</protein>
<name>A0A2P4PCV3_RHIID</name>
<feature type="signal peptide" evidence="2">
    <location>
        <begin position="1"/>
        <end position="20"/>
    </location>
</feature>
<keyword evidence="4" id="KW-1185">Reference proteome</keyword>
<reference evidence="3 4" key="2">
    <citation type="journal article" date="2018" name="New Phytol.">
        <title>High intraspecific genome diversity in the model arbuscular mycorrhizal symbiont Rhizophagus irregularis.</title>
        <authorList>
            <person name="Chen E.C.H."/>
            <person name="Morin E."/>
            <person name="Beaudet D."/>
            <person name="Noel J."/>
            <person name="Yildirir G."/>
            <person name="Ndikumana S."/>
            <person name="Charron P."/>
            <person name="St-Onge C."/>
            <person name="Giorgi J."/>
            <person name="Kruger M."/>
            <person name="Marton T."/>
            <person name="Ropars J."/>
            <person name="Grigoriev I.V."/>
            <person name="Hainaut M."/>
            <person name="Henrissat B."/>
            <person name="Roux C."/>
            <person name="Martin F."/>
            <person name="Corradi N."/>
        </authorList>
    </citation>
    <scope>NUCLEOTIDE SEQUENCE [LARGE SCALE GENOMIC DNA]</scope>
    <source>
        <strain evidence="3 4">DAOM 197198</strain>
    </source>
</reference>
<dbReference type="AlphaFoldDB" id="A0A2P4PCV3"/>
<feature type="transmembrane region" description="Helical" evidence="1">
    <location>
        <begin position="53"/>
        <end position="84"/>
    </location>
</feature>
<accession>A0A2P4PCV3</accession>
<dbReference type="Proteomes" id="UP000018888">
    <property type="component" value="Unassembled WGS sequence"/>
</dbReference>
<evidence type="ECO:0000313" key="3">
    <source>
        <dbReference type="EMBL" id="POG63177.1"/>
    </source>
</evidence>
<gene>
    <name evidence="3" type="ORF">GLOIN_2v1688970</name>
</gene>
<reference evidence="3 4" key="1">
    <citation type="journal article" date="2013" name="Proc. Natl. Acad. Sci. U.S.A.">
        <title>Genome of an arbuscular mycorrhizal fungus provides insight into the oldest plant symbiosis.</title>
        <authorList>
            <person name="Tisserant E."/>
            <person name="Malbreil M."/>
            <person name="Kuo A."/>
            <person name="Kohler A."/>
            <person name="Symeonidi A."/>
            <person name="Balestrini R."/>
            <person name="Charron P."/>
            <person name="Duensing N."/>
            <person name="Frei Dit Frey N."/>
            <person name="Gianinazzi-Pearson V."/>
            <person name="Gilbert L.B."/>
            <person name="Handa Y."/>
            <person name="Herr J.R."/>
            <person name="Hijri M."/>
            <person name="Koul R."/>
            <person name="Kawaguchi M."/>
            <person name="Krajinski F."/>
            <person name="Lammers P.J."/>
            <person name="Masclaux F.G."/>
            <person name="Murat C."/>
            <person name="Morin E."/>
            <person name="Ndikumana S."/>
            <person name="Pagni M."/>
            <person name="Petitpierre D."/>
            <person name="Requena N."/>
            <person name="Rosikiewicz P."/>
            <person name="Riley R."/>
            <person name="Saito K."/>
            <person name="San Clemente H."/>
            <person name="Shapiro H."/>
            <person name="van Tuinen D."/>
            <person name="Becard G."/>
            <person name="Bonfante P."/>
            <person name="Paszkowski U."/>
            <person name="Shachar-Hill Y.Y."/>
            <person name="Tuskan G.A."/>
            <person name="Young P.W."/>
            <person name="Sanders I.R."/>
            <person name="Henrissat B."/>
            <person name="Rensing S.A."/>
            <person name="Grigoriev I.V."/>
            <person name="Corradi N."/>
            <person name="Roux C."/>
            <person name="Martin F."/>
        </authorList>
    </citation>
    <scope>NUCLEOTIDE SEQUENCE [LARGE SCALE GENOMIC DNA]</scope>
    <source>
        <strain evidence="3 4">DAOM 197198</strain>
    </source>
</reference>
<keyword evidence="1" id="KW-1133">Transmembrane helix</keyword>
<evidence type="ECO:0000256" key="2">
    <source>
        <dbReference type="SAM" id="SignalP"/>
    </source>
</evidence>
<keyword evidence="1" id="KW-0472">Membrane</keyword>
<dbReference type="EMBL" id="AUPC02000275">
    <property type="protein sequence ID" value="POG63177.1"/>
    <property type="molecule type" value="Genomic_DNA"/>
</dbReference>
<sequence>MKTLQLSLVMVNLLVPALNSFPLLQSNILTTVFRNLSCVPLLGQYFLRKSYHVIYPTFLICSIFSGIFYPSDLVVFLLTDFFFFY</sequence>
<comment type="caution">
    <text evidence="3">The sequence shown here is derived from an EMBL/GenBank/DDBJ whole genome shotgun (WGS) entry which is preliminary data.</text>
</comment>
<feature type="chain" id="PRO_5015142966" evidence="2">
    <location>
        <begin position="21"/>
        <end position="85"/>
    </location>
</feature>
<organism evidence="3 4">
    <name type="scientific">Rhizophagus irregularis (strain DAOM 181602 / DAOM 197198 / MUCL 43194)</name>
    <name type="common">Arbuscular mycorrhizal fungus</name>
    <name type="synonym">Glomus intraradices</name>
    <dbReference type="NCBI Taxonomy" id="747089"/>
    <lineage>
        <taxon>Eukaryota</taxon>
        <taxon>Fungi</taxon>
        <taxon>Fungi incertae sedis</taxon>
        <taxon>Mucoromycota</taxon>
        <taxon>Glomeromycotina</taxon>
        <taxon>Glomeromycetes</taxon>
        <taxon>Glomerales</taxon>
        <taxon>Glomeraceae</taxon>
        <taxon>Rhizophagus</taxon>
    </lineage>
</organism>
<evidence type="ECO:0000256" key="1">
    <source>
        <dbReference type="SAM" id="Phobius"/>
    </source>
</evidence>
<keyword evidence="1" id="KW-0812">Transmembrane</keyword>